<sequence length="133" mass="15189">MNLGRQNQTKEIHLCSTIPFIWLKLTFVLSQAHFTQRMAIIKGMKTALFETNSGEVFMFGNTSRIQLLSFERLYNETKNESILNTNKCTGRLVLNRVEVFTQSAVYRFLNTVRGLPCNVRPCLLSSLLSKPGI</sequence>
<gene>
    <name evidence="1" type="ORF">HOLleu_15973</name>
</gene>
<dbReference type="AlphaFoldDB" id="A0A9Q1C3F1"/>
<evidence type="ECO:0000313" key="1">
    <source>
        <dbReference type="EMBL" id="KAJ8038523.1"/>
    </source>
</evidence>
<protein>
    <submittedName>
        <fullName evidence="1">Uncharacterized protein</fullName>
    </submittedName>
</protein>
<name>A0A9Q1C3F1_HOLLE</name>
<organism evidence="1 2">
    <name type="scientific">Holothuria leucospilota</name>
    <name type="common">Black long sea cucumber</name>
    <name type="synonym">Mertensiothuria leucospilota</name>
    <dbReference type="NCBI Taxonomy" id="206669"/>
    <lineage>
        <taxon>Eukaryota</taxon>
        <taxon>Metazoa</taxon>
        <taxon>Echinodermata</taxon>
        <taxon>Eleutherozoa</taxon>
        <taxon>Echinozoa</taxon>
        <taxon>Holothuroidea</taxon>
        <taxon>Aspidochirotacea</taxon>
        <taxon>Aspidochirotida</taxon>
        <taxon>Holothuriidae</taxon>
        <taxon>Holothuria</taxon>
    </lineage>
</organism>
<accession>A0A9Q1C3F1</accession>
<comment type="caution">
    <text evidence="1">The sequence shown here is derived from an EMBL/GenBank/DDBJ whole genome shotgun (WGS) entry which is preliminary data.</text>
</comment>
<dbReference type="EMBL" id="JAIZAY010000007">
    <property type="protein sequence ID" value="KAJ8038523.1"/>
    <property type="molecule type" value="Genomic_DNA"/>
</dbReference>
<evidence type="ECO:0000313" key="2">
    <source>
        <dbReference type="Proteomes" id="UP001152320"/>
    </source>
</evidence>
<reference evidence="1" key="1">
    <citation type="submission" date="2021-10" db="EMBL/GenBank/DDBJ databases">
        <title>Tropical sea cucumber genome reveals ecological adaptation and Cuvierian tubules defense mechanism.</title>
        <authorList>
            <person name="Chen T."/>
        </authorList>
    </citation>
    <scope>NUCLEOTIDE SEQUENCE</scope>
    <source>
        <strain evidence="1">Nanhai2018</strain>
        <tissue evidence="1">Muscle</tissue>
    </source>
</reference>
<dbReference type="Proteomes" id="UP001152320">
    <property type="component" value="Chromosome 7"/>
</dbReference>
<proteinExistence type="predicted"/>
<keyword evidence="2" id="KW-1185">Reference proteome</keyword>